<feature type="chain" id="PRO_5005849806" evidence="1">
    <location>
        <begin position="20"/>
        <end position="200"/>
    </location>
</feature>
<reference evidence="3 4" key="1">
    <citation type="submission" date="2015-07" db="EMBL/GenBank/DDBJ databases">
        <title>Draft genome sequence of the Amantichitinum ursilacus IGB-41, a new chitin-degrading bacterium.</title>
        <authorList>
            <person name="Kirstahler P."/>
            <person name="Guenther M."/>
            <person name="Grumaz C."/>
            <person name="Rupp S."/>
            <person name="Zibek S."/>
            <person name="Sohn K."/>
        </authorList>
    </citation>
    <scope>NUCLEOTIDE SEQUENCE [LARGE SCALE GENOMIC DNA]</scope>
    <source>
        <strain evidence="3 4">IGB-41</strain>
    </source>
</reference>
<evidence type="ECO:0000256" key="1">
    <source>
        <dbReference type="SAM" id="SignalP"/>
    </source>
</evidence>
<dbReference type="InterPro" id="IPR013424">
    <property type="entry name" value="Ice-binding_C"/>
</dbReference>
<dbReference type="AlphaFoldDB" id="A0A0N0GR78"/>
<dbReference type="NCBIfam" id="TIGR02595">
    <property type="entry name" value="PEP_CTERM"/>
    <property type="match status" value="1"/>
</dbReference>
<dbReference type="RefSeq" id="WP_083458672.1">
    <property type="nucleotide sequence ID" value="NZ_LAQT01000001.1"/>
</dbReference>
<dbReference type="Proteomes" id="UP000037939">
    <property type="component" value="Unassembled WGS sequence"/>
</dbReference>
<dbReference type="EMBL" id="LAQT01000001">
    <property type="protein sequence ID" value="KPC55179.1"/>
    <property type="molecule type" value="Genomic_DNA"/>
</dbReference>
<feature type="signal peptide" evidence="1">
    <location>
        <begin position="1"/>
        <end position="19"/>
    </location>
</feature>
<evidence type="ECO:0000313" key="4">
    <source>
        <dbReference type="Proteomes" id="UP000037939"/>
    </source>
</evidence>
<keyword evidence="4" id="KW-1185">Reference proteome</keyword>
<evidence type="ECO:0000259" key="2">
    <source>
        <dbReference type="Pfam" id="PF07589"/>
    </source>
</evidence>
<evidence type="ECO:0000313" key="3">
    <source>
        <dbReference type="EMBL" id="KPC55179.1"/>
    </source>
</evidence>
<name>A0A0N0GR78_9NEIS</name>
<dbReference type="Pfam" id="PF07589">
    <property type="entry name" value="PEP-CTERM"/>
    <property type="match status" value="1"/>
</dbReference>
<feature type="domain" description="Ice-binding protein C-terminal" evidence="2">
    <location>
        <begin position="167"/>
        <end position="189"/>
    </location>
</feature>
<accession>A0A0N0GR78</accession>
<gene>
    <name evidence="3" type="ORF">WG78_00935</name>
</gene>
<protein>
    <submittedName>
        <fullName evidence="3">PEP-CTERM motif protein</fullName>
    </submittedName>
</protein>
<keyword evidence="1" id="KW-0732">Signal</keyword>
<comment type="caution">
    <text evidence="3">The sequence shown here is derived from an EMBL/GenBank/DDBJ whole genome shotgun (WGS) entry which is preliminary data.</text>
</comment>
<proteinExistence type="predicted"/>
<organism evidence="3 4">
    <name type="scientific">Amantichitinum ursilacus</name>
    <dbReference type="NCBI Taxonomy" id="857265"/>
    <lineage>
        <taxon>Bacteria</taxon>
        <taxon>Pseudomonadati</taxon>
        <taxon>Pseudomonadota</taxon>
        <taxon>Betaproteobacteria</taxon>
        <taxon>Neisseriales</taxon>
        <taxon>Chitinibacteraceae</taxon>
        <taxon>Amantichitinum</taxon>
    </lineage>
</organism>
<dbReference type="OrthoDB" id="8565395at2"/>
<sequence length="200" mass="21203">MKLKSLLLLAALATAGANAQAELITFNGISAPPQFLPWTYDGLGLDPSITLESSSAGLNFPSGSQAILGTAGPAFITLKTPSVLSSIEFGGWNYYFSWDEQCSLVISGYRNGVKVASQVFNPVRDGADYQWFTADASFTSAIDTLEIDGKFDTRFNQWSVDAINLAPVPEPETWALMGLGAMAVLARRKAGKASTAVPAA</sequence>